<accession>A0A0S1SR31</accession>
<proteinExistence type="predicted"/>
<feature type="compositionally biased region" description="Basic and acidic residues" evidence="1">
    <location>
        <begin position="21"/>
        <end position="60"/>
    </location>
</feature>
<accession>A0A0S1SX05</accession>
<accession>A0A0S1SSJ2</accession>
<evidence type="ECO:0000313" key="2">
    <source>
        <dbReference type="EMBL" id="ALM13465.1"/>
    </source>
</evidence>
<dbReference type="STRING" id="1735162.PeribacterB2_0796"/>
<evidence type="ECO:0000313" key="3">
    <source>
        <dbReference type="Proteomes" id="UP000069135"/>
    </source>
</evidence>
<protein>
    <submittedName>
        <fullName evidence="2">Uncharacterized protein</fullName>
    </submittedName>
</protein>
<evidence type="ECO:0000256" key="1">
    <source>
        <dbReference type="SAM" id="MobiDB-lite"/>
    </source>
</evidence>
<dbReference type="Proteomes" id="UP000069135">
    <property type="component" value="Chromosome"/>
</dbReference>
<dbReference type="AlphaFoldDB" id="A0A0S1SX05"/>
<feature type="region of interest" description="Disordered" evidence="1">
    <location>
        <begin position="1"/>
        <end position="89"/>
    </location>
</feature>
<accession>A0A0S1SPI0</accession>
<feature type="compositionally biased region" description="Low complexity" evidence="1">
    <location>
        <begin position="61"/>
        <end position="79"/>
    </location>
</feature>
<dbReference type="KEGG" id="prf:PeribacterA2_0794"/>
<reference evidence="2 3" key="2">
    <citation type="journal article" date="2016" name="PeerJ">
        <title>Analysis of five complete genome sequences for members of the class Peribacteria in the recently recognized Peregrinibacteria bacterial phylum.</title>
        <authorList>
            <person name="Anantharaman K."/>
            <person name="Brown C.T."/>
            <person name="Burstein D."/>
            <person name="Castelle C.J."/>
            <person name="Probst A.J."/>
            <person name="Thomas B.C."/>
            <person name="Williams K.H."/>
            <person name="Banfield J.F."/>
        </authorList>
    </citation>
    <scope>NUCLEOTIDE SEQUENCE [LARGE SCALE GENOMIC DNA]</scope>
    <source>
        <strain evidence="2">RIFOXYD1_FULL_PER-ii_59_16</strain>
    </source>
</reference>
<organism evidence="2 3">
    <name type="scientific">Candidatus Peribacter riflensis</name>
    <dbReference type="NCBI Taxonomy" id="1735162"/>
    <lineage>
        <taxon>Bacteria</taxon>
        <taxon>Candidatus Peregrinibacteriota</taxon>
        <taxon>Candidatus Peribacteria</taxon>
        <taxon>Candidatus Peribacterales</taxon>
        <taxon>Candidatus Peribacteraceae</taxon>
        <taxon>Candidatus Peribacter</taxon>
    </lineage>
</organism>
<dbReference type="EMBL" id="CP013065">
    <property type="protein sequence ID" value="ALM13465.1"/>
    <property type="molecule type" value="Genomic_DNA"/>
</dbReference>
<accession>A0A0S1SIM3</accession>
<name>A0A0S1SX05_9BACT</name>
<gene>
    <name evidence="2" type="ORF">PeribacterD1_0795</name>
</gene>
<reference evidence="3" key="1">
    <citation type="submission" date="2015-10" db="EMBL/GenBank/DDBJ databases">
        <title>Analysis of five complete genome sequences for members of the class Peribacteria in the recently recognized Peregrinibacteria bacterial phylum.</title>
        <authorList>
            <person name="Anantharaman K."/>
            <person name="Brown C.T."/>
            <person name="Burstein D."/>
            <person name="Castelle C.J."/>
            <person name="Probst A.J."/>
            <person name="Thomas B.C."/>
            <person name="Williams K.H."/>
            <person name="Banfield J.F."/>
        </authorList>
    </citation>
    <scope>NUCLEOTIDE SEQUENCE [LARGE SCALE GENOMIC DNA]</scope>
</reference>
<sequence>MDEDPNKPPAAPAESGVTPPERVETDAERIARESEERRLAEQQSVEERARAARDVAKNDLPEASAAPAAVPAEQPQASESTPAAPVVPAEEHKAEGWMEWAGRNLTTGGETLKGWGTGAWAFTEKWGGKGWDSFIGGLKAVGDGFVRLWEGVKGPLNKAREGLAIALGGAVVSMEKLLPAWVKDGFNLLVGHYGVFYATINRLGVKIGAGATQALQGAQEHVRASVEEFSKIYDQAKEWGNTNLDFSGFIREVAKRLKDQKNSLEFTMAEMVAMAGIVAAEKPAVTPAAPAAAPIAAAPVPGTKPAEGQAAPSSAFTFETMPDGMNLLGASQKLTLDHHTFDIFASGDGTIKVDDVTYKLQARKFVGVGIFGTHVWVSPSIAKLVWQKGKNSLECTGSFIISDTQLIARSVLEDFLRKHLRGERGFENEKVSLKQVS</sequence>